<keyword evidence="3" id="KW-0808">Transferase</keyword>
<dbReference type="InterPro" id="IPR036518">
    <property type="entry name" value="CobE/GbiG_C_sf"/>
</dbReference>
<evidence type="ECO:0000259" key="1">
    <source>
        <dbReference type="Pfam" id="PF01890"/>
    </source>
</evidence>
<reference evidence="3 4" key="1">
    <citation type="submission" date="2011-08" db="EMBL/GenBank/DDBJ databases">
        <title>The genome of the obligate endobacterium of an arbuscular mycorrhizal fungus reveals an interphylum network of nutritional interactions.</title>
        <authorList>
            <person name="Ghignone S."/>
            <person name="Salvioli A."/>
            <person name="Anca I."/>
            <person name="Lumini E."/>
            <person name="Ortu G."/>
            <person name="Petiti L."/>
            <person name="Cruveiller S."/>
            <person name="Bianciotto V."/>
            <person name="Piffanelli P."/>
            <person name="Lanfranco L."/>
            <person name="Bonfante P."/>
        </authorList>
    </citation>
    <scope>NUCLEOTIDE SEQUENCE [LARGE SCALE GENOMIC DNA]</scope>
    <source>
        <strain evidence="3 4">BEG34</strain>
    </source>
</reference>
<protein>
    <submittedName>
        <fullName evidence="3">Precorrin methylase protein CbiG</fullName>
    </submittedName>
</protein>
<organism evidence="3 4">
    <name type="scientific">Candidatus Glomeribacter gigasporarum BEG34</name>
    <dbReference type="NCBI Taxonomy" id="1070319"/>
    <lineage>
        <taxon>Bacteria</taxon>
        <taxon>Pseudomonadati</taxon>
        <taxon>Pseudomonadota</taxon>
        <taxon>Betaproteobacteria</taxon>
        <taxon>Burkholderiales</taxon>
        <taxon>Burkholderiaceae</taxon>
        <taxon>Candidatus Glomeribacter</taxon>
    </lineage>
</organism>
<dbReference type="PANTHER" id="PTHR37477">
    <property type="entry name" value="COBALT-PRECORRIN-5A HYDROLASE"/>
    <property type="match status" value="1"/>
</dbReference>
<dbReference type="EMBL" id="CAFB01000048">
    <property type="protein sequence ID" value="CCD29811.1"/>
    <property type="molecule type" value="Genomic_DNA"/>
</dbReference>
<accession>G2JAK9</accession>
<feature type="domain" description="CobE/GbiG C-terminal" evidence="1">
    <location>
        <begin position="146"/>
        <end position="261"/>
    </location>
</feature>
<dbReference type="OrthoDB" id="9781023at2"/>
<dbReference type="InterPro" id="IPR021744">
    <property type="entry name" value="CbiG_N"/>
</dbReference>
<dbReference type="InterPro" id="IPR002750">
    <property type="entry name" value="CobE/GbiG_C"/>
</dbReference>
<dbReference type="InterPro" id="IPR052553">
    <property type="entry name" value="CbiG_hydrolase"/>
</dbReference>
<dbReference type="eggNOG" id="COG2073">
    <property type="taxonomic scope" value="Bacteria"/>
</dbReference>
<feature type="domain" description="Cobalamin synthesis G N-terminal" evidence="2">
    <location>
        <begin position="61"/>
        <end position="140"/>
    </location>
</feature>
<comment type="caution">
    <text evidence="3">The sequence shown here is derived from an EMBL/GenBank/DDBJ whole genome shotgun (WGS) entry which is preliminary data.</text>
</comment>
<dbReference type="GO" id="GO:0008168">
    <property type="term" value="F:methyltransferase activity"/>
    <property type="evidence" value="ECO:0007669"/>
    <property type="project" value="UniProtKB-KW"/>
</dbReference>
<gene>
    <name evidence="3" type="primary">cbiG</name>
    <name evidence="3" type="ORF">CAGGBEG34_300011</name>
</gene>
<dbReference type="Gene3D" id="3.30.420.180">
    <property type="entry name" value="CobE/GbiG C-terminal domain"/>
    <property type="match status" value="1"/>
</dbReference>
<name>G2JAK9_9BURK</name>
<keyword evidence="3" id="KW-0489">Methyltransferase</keyword>
<dbReference type="Pfam" id="PF11760">
    <property type="entry name" value="CbiG_N"/>
    <property type="match status" value="1"/>
</dbReference>
<dbReference type="AlphaFoldDB" id="G2JAK9"/>
<keyword evidence="4" id="KW-1185">Reference proteome</keyword>
<evidence type="ECO:0000259" key="2">
    <source>
        <dbReference type="Pfam" id="PF11760"/>
    </source>
</evidence>
<dbReference type="Gene3D" id="3.40.50.11220">
    <property type="match status" value="1"/>
</dbReference>
<evidence type="ECO:0000313" key="4">
    <source>
        <dbReference type="Proteomes" id="UP000054051"/>
    </source>
</evidence>
<dbReference type="RefSeq" id="WP_006682941.1">
    <property type="nucleotide sequence ID" value="NZ_CAFB01000048.1"/>
</dbReference>
<dbReference type="GO" id="GO:0009236">
    <property type="term" value="P:cobalamin biosynthetic process"/>
    <property type="evidence" value="ECO:0007669"/>
    <property type="project" value="InterPro"/>
</dbReference>
<dbReference type="SUPFAM" id="SSF159672">
    <property type="entry name" value="CbiG N-terminal domain-like"/>
    <property type="match status" value="1"/>
</dbReference>
<sequence length="269" mass="28748">MRVSDTRPQLGIWLVRARSVPLGEHLRGALGGALFMPWRSGAHDRGQDACGLNGGTQRERFRAVFHMYKQWVLVMATGIAVRLLDGLPRNKHSDPAVVVLDEAARYAISLLAGHEGGANRLAYRLAQITGAAPVVTTATEALKPMTIGIGCRRGAGVEPIDAAVKCALGGRSVNAVREVATIDLKANEPGIQAFCARYALPLRVFTHAQIAARPWTVQPSIWVRDHIGLDGVCEPCALLASVRGRLAVAKTALDGVAVAVAEDAPEWMD</sequence>
<dbReference type="PANTHER" id="PTHR37477:SF1">
    <property type="entry name" value="COBALT-PRECORRIN-5A HYDROLASE"/>
    <property type="match status" value="1"/>
</dbReference>
<dbReference type="InterPro" id="IPR038029">
    <property type="entry name" value="GbiG_N_sf"/>
</dbReference>
<dbReference type="Proteomes" id="UP000054051">
    <property type="component" value="Unassembled WGS sequence"/>
</dbReference>
<dbReference type="STRING" id="1070319.CAGGBEG34_300011"/>
<proteinExistence type="predicted"/>
<evidence type="ECO:0000313" key="3">
    <source>
        <dbReference type="EMBL" id="CCD29811.1"/>
    </source>
</evidence>
<dbReference type="GO" id="GO:0032259">
    <property type="term" value="P:methylation"/>
    <property type="evidence" value="ECO:0007669"/>
    <property type="project" value="UniProtKB-KW"/>
</dbReference>
<dbReference type="Pfam" id="PF01890">
    <property type="entry name" value="CbiG_C"/>
    <property type="match status" value="1"/>
</dbReference>